<dbReference type="AlphaFoldDB" id="A0A7H8N7A6"/>
<evidence type="ECO:0000256" key="1">
    <source>
        <dbReference type="SAM" id="MobiDB-lite"/>
    </source>
</evidence>
<name>A0A7H8N7A6_9ACTN</name>
<evidence type="ECO:0000313" key="3">
    <source>
        <dbReference type="Proteomes" id="UP000509303"/>
    </source>
</evidence>
<accession>A0A7H8N7A6</accession>
<dbReference type="Proteomes" id="UP000509303">
    <property type="component" value="Chromosome"/>
</dbReference>
<feature type="region of interest" description="Disordered" evidence="1">
    <location>
        <begin position="156"/>
        <end position="192"/>
    </location>
</feature>
<feature type="compositionally biased region" description="Low complexity" evidence="1">
    <location>
        <begin position="156"/>
        <end position="168"/>
    </location>
</feature>
<reference evidence="2 3" key="1">
    <citation type="submission" date="2020-06" db="EMBL/GenBank/DDBJ databases">
        <title>Genome mining for natural products.</title>
        <authorList>
            <person name="Zhang B."/>
            <person name="Shi J."/>
            <person name="Ge H."/>
        </authorList>
    </citation>
    <scope>NUCLEOTIDE SEQUENCE [LARGE SCALE GENOMIC DNA]</scope>
    <source>
        <strain evidence="2 3">NA00687</strain>
    </source>
</reference>
<sequence>MTERQVRVSLLVWRPRDPDHPGDLSAGWPRVLRVRTGAGPWQVPSVLLRPGEPLMAAAERTAYALGLTLPNAHRVLAIDQRAPAGREPEELIVIVDGGWVAEGEVPAADGPRCACSPACAHQRRWAGTDALADDVGLASALGVAVAAIPAFIVNTPATGGPTARPAPAVDHEWPARRSAPPGRRNSRGEGCR</sequence>
<protein>
    <submittedName>
        <fullName evidence="2">Uncharacterized protein</fullName>
    </submittedName>
</protein>
<gene>
    <name evidence="2" type="ORF">HUT08_12550</name>
</gene>
<evidence type="ECO:0000313" key="2">
    <source>
        <dbReference type="EMBL" id="QKW50233.1"/>
    </source>
</evidence>
<dbReference type="EMBL" id="CP054929">
    <property type="protein sequence ID" value="QKW50233.1"/>
    <property type="molecule type" value="Genomic_DNA"/>
</dbReference>
<dbReference type="RefSeq" id="WP_176161968.1">
    <property type="nucleotide sequence ID" value="NZ_CP054929.1"/>
</dbReference>
<organism evidence="2 3">
    <name type="scientific">Streptomyces buecherae</name>
    <dbReference type="NCBI Taxonomy" id="2763006"/>
    <lineage>
        <taxon>Bacteria</taxon>
        <taxon>Bacillati</taxon>
        <taxon>Actinomycetota</taxon>
        <taxon>Actinomycetes</taxon>
        <taxon>Kitasatosporales</taxon>
        <taxon>Streptomycetaceae</taxon>
        <taxon>Streptomyces</taxon>
    </lineage>
</organism>
<keyword evidence="3" id="KW-1185">Reference proteome</keyword>
<proteinExistence type="predicted"/>